<comment type="caution">
    <text evidence="7">The sequence shown here is derived from an EMBL/GenBank/DDBJ whole genome shotgun (WGS) entry which is preliminary data.</text>
</comment>
<dbReference type="InterPro" id="IPR032171">
    <property type="entry name" value="COR-A"/>
</dbReference>
<evidence type="ECO:0000313" key="7">
    <source>
        <dbReference type="EMBL" id="CAG2236406.1"/>
    </source>
</evidence>
<dbReference type="InterPro" id="IPR007110">
    <property type="entry name" value="Ig-like_dom"/>
</dbReference>
<dbReference type="InterPro" id="IPR036179">
    <property type="entry name" value="Ig-like_dom_sf"/>
</dbReference>
<dbReference type="SUPFAM" id="SSF52540">
    <property type="entry name" value="P-loop containing nucleoside triphosphate hydrolases"/>
    <property type="match status" value="1"/>
</dbReference>
<gene>
    <name evidence="7" type="ORF">MEDL_48915</name>
</gene>
<evidence type="ECO:0000256" key="4">
    <source>
        <dbReference type="ARBA" id="ARBA00022737"/>
    </source>
</evidence>
<dbReference type="SUPFAM" id="SSF48726">
    <property type="entry name" value="Immunoglobulin"/>
    <property type="match status" value="2"/>
</dbReference>
<keyword evidence="2" id="KW-0963">Cytoplasm</keyword>
<dbReference type="Pfam" id="PF08477">
    <property type="entry name" value="Roc"/>
    <property type="match status" value="1"/>
</dbReference>
<dbReference type="InterPro" id="IPR027417">
    <property type="entry name" value="P-loop_NTPase"/>
</dbReference>
<dbReference type="SMART" id="SM00409">
    <property type="entry name" value="IG"/>
    <property type="match status" value="2"/>
</dbReference>
<dbReference type="InterPro" id="IPR013783">
    <property type="entry name" value="Ig-like_fold"/>
</dbReference>
<dbReference type="PROSITE" id="PS51419">
    <property type="entry name" value="RAB"/>
    <property type="match status" value="1"/>
</dbReference>
<dbReference type="Proteomes" id="UP000683360">
    <property type="component" value="Unassembled WGS sequence"/>
</dbReference>
<protein>
    <recommendedName>
        <fullName evidence="6">Ig-like domain-containing protein</fullName>
    </recommendedName>
</protein>
<dbReference type="Gene3D" id="3.40.50.300">
    <property type="entry name" value="P-loop containing nucleotide triphosphate hydrolases"/>
    <property type="match status" value="1"/>
</dbReference>
<dbReference type="SUPFAM" id="SSF101898">
    <property type="entry name" value="NHL repeat"/>
    <property type="match status" value="1"/>
</dbReference>
<dbReference type="EMBL" id="CAJPWZ010002354">
    <property type="protein sequence ID" value="CAG2236406.1"/>
    <property type="molecule type" value="Genomic_DNA"/>
</dbReference>
<evidence type="ECO:0000256" key="3">
    <source>
        <dbReference type="ARBA" id="ARBA00022553"/>
    </source>
</evidence>
<keyword evidence="8" id="KW-1185">Reference proteome</keyword>
<sequence>MLFRFLSLIHVCAAFPLKCPEPAQWSLRARGHCPDASKYFCLRNDLINGYSENCTVKKNVLRGGLDADICSSERYQPWPINFYTNVSTNCIFLKSLCNEEGQVVYNHGNRNTDTTCKCDYTRGYDFIIKHQNPCFCEPTKEDCSCYLKTCPKSTNKLSPDYECLEGKKNLTVSECKEMISVRRNTTRDDNTKKYISESENMSNKAMFTAKIDPQICIEGNRLELTCSVYADNIEVQWYKEKEPLHNCKNLLINKNKYQRMLTIEKAAIEDSGKYYVKAKNVEIEIPVIVKDMLRRPLVDVTIMEGLDAKFEFETEEKNIPVQWFHDGKNISETTDKRQIHRLQGRVNTLTISQASVKDSGNYELPETIKNMSVSDREAFLKAANTGTTKRYNIRVMIVEKEKAGKTCLLRRLMNEEIGDVKSTDGINIERRKCHIDINTGIWHFSKSGQKPEILSIDKSEEFADCAFWDFAGQKEFYATHQTFLSANAVYLLVVDISEDFKSKTYENMIEKEFDSIGEYIDFWLDNIHCYCTDNKNASMQCNDNLDLNPPVIIIGTGIDKIPLDDREKRKSSFLQHLNISMSKQEKRRHFRKPHFLSNLIPSDNKQEFEELRKDILLNAKALSNWEENLPIRWIVLEREMHRKQRERTILLSEAEGETPRCGNEKVILYSEAQSLANECTFPDVQKETSELDSFLKYEHEIGNIVFFKEVKEYIVLDPEWLVDVFRCFVSHDYNGEALGMPEWAVLNETGKLEDTLIEKLLKKVPSLILTKHKQYLLKLMEEFGIIVKPKNDDYRNDIYMPCMIKPRPFQEILRKVDVKSEYCKKSSWFCLVFNFLPPSYFNHILVSFVKNNQLLHDKNDSKLSIYRNVGIFQLNETGSEILVICLSKNLIAMQVIQLKSENGCYSYVKNRLINLVDLIKQRYRINVIYEIRFKCADGSLLDNEGIGYDEAIVKGEYRCTDHEEMHSSKAIYRPWFKVFLILKCNYCKHMSVCKCYDCNQVLCRDCYGKHGNTKKYSTHLMQLISDSFILNCKFPLEDDVNGSILRYMKDIKYLPDGEVAAAVYNNNNGIPELMVFSISGKRRHVIPLNDISRKMDVMDKHTVVVLMEDDSVAIVDIQQNHVQYIRNNAIPNSSDTLIYIENEFYISDEHGIVVIDMSGNVKRRITLSFTPYDMCYDVDSQHIYCIDRDQSSLICIDRDGNDIFTFTDPNMTNLKDLTIDNDGNVLVLCKKVDAYSGCVIKVDSNGDKSEVVITNINTLHFKNRICYDHLSNSVVIASDNEVYIYKKK</sequence>
<dbReference type="GO" id="GO:0005737">
    <property type="term" value="C:cytoplasm"/>
    <property type="evidence" value="ECO:0007669"/>
    <property type="project" value="UniProtKB-SubCell"/>
</dbReference>
<dbReference type="InterPro" id="IPR011042">
    <property type="entry name" value="6-blade_b-propeller_TolB-like"/>
</dbReference>
<keyword evidence="3" id="KW-0597">Phosphoprotein</keyword>
<comment type="subcellular location">
    <subcellularLocation>
        <location evidence="1">Cytoplasm</location>
    </subcellularLocation>
</comment>
<feature type="domain" description="Ig-like" evidence="6">
    <location>
        <begin position="218"/>
        <end position="288"/>
    </location>
</feature>
<dbReference type="Gene3D" id="2.120.10.30">
    <property type="entry name" value="TolB, C-terminal domain"/>
    <property type="match status" value="1"/>
</dbReference>
<organism evidence="7 8">
    <name type="scientific">Mytilus edulis</name>
    <name type="common">Blue mussel</name>
    <dbReference type="NCBI Taxonomy" id="6550"/>
    <lineage>
        <taxon>Eukaryota</taxon>
        <taxon>Metazoa</taxon>
        <taxon>Spiralia</taxon>
        <taxon>Lophotrochozoa</taxon>
        <taxon>Mollusca</taxon>
        <taxon>Bivalvia</taxon>
        <taxon>Autobranchia</taxon>
        <taxon>Pteriomorphia</taxon>
        <taxon>Mytilida</taxon>
        <taxon>Mytiloidea</taxon>
        <taxon>Mytilidae</taxon>
        <taxon>Mytilinae</taxon>
        <taxon>Mytilus</taxon>
    </lineage>
</organism>
<dbReference type="OrthoDB" id="6109278at2759"/>
<keyword evidence="5" id="KW-1015">Disulfide bond</keyword>
<accession>A0A8S3TRN2</accession>
<evidence type="ECO:0000256" key="1">
    <source>
        <dbReference type="ARBA" id="ARBA00004496"/>
    </source>
</evidence>
<proteinExistence type="predicted"/>
<dbReference type="Gene3D" id="2.60.40.10">
    <property type="entry name" value="Immunoglobulins"/>
    <property type="match status" value="2"/>
</dbReference>
<dbReference type="Pfam" id="PF16095">
    <property type="entry name" value="COR-A"/>
    <property type="match status" value="1"/>
</dbReference>
<evidence type="ECO:0000256" key="5">
    <source>
        <dbReference type="ARBA" id="ARBA00023157"/>
    </source>
</evidence>
<dbReference type="Pfam" id="PF07679">
    <property type="entry name" value="I-set"/>
    <property type="match status" value="2"/>
</dbReference>
<reference evidence="7" key="1">
    <citation type="submission" date="2021-03" db="EMBL/GenBank/DDBJ databases">
        <authorList>
            <person name="Bekaert M."/>
        </authorList>
    </citation>
    <scope>NUCLEOTIDE SEQUENCE</scope>
</reference>
<name>A0A8S3TRN2_MYTED</name>
<dbReference type="PANTHER" id="PTHR35971:SF5">
    <property type="entry name" value="OBSCURIN LIKE CYTOSKELETAL ADAPTOR 1"/>
    <property type="match status" value="1"/>
</dbReference>
<dbReference type="InterPro" id="IPR052385">
    <property type="entry name" value="Obscurin/Obscurin-like_Reg"/>
</dbReference>
<evidence type="ECO:0000259" key="6">
    <source>
        <dbReference type="PROSITE" id="PS50835"/>
    </source>
</evidence>
<dbReference type="InterPro" id="IPR013098">
    <property type="entry name" value="Ig_I-set"/>
</dbReference>
<keyword evidence="4" id="KW-0677">Repeat</keyword>
<evidence type="ECO:0000256" key="2">
    <source>
        <dbReference type="ARBA" id="ARBA00022490"/>
    </source>
</evidence>
<dbReference type="InterPro" id="IPR003599">
    <property type="entry name" value="Ig_sub"/>
</dbReference>
<dbReference type="PROSITE" id="PS50835">
    <property type="entry name" value="IG_LIKE"/>
    <property type="match status" value="1"/>
</dbReference>
<evidence type="ECO:0000313" key="8">
    <source>
        <dbReference type="Proteomes" id="UP000683360"/>
    </source>
</evidence>
<dbReference type="PANTHER" id="PTHR35971">
    <property type="entry name" value="SI:DKEY-31G6.6"/>
    <property type="match status" value="1"/>
</dbReference>